<name>A0A5M3MZR3_CONPW</name>
<keyword evidence="3" id="KW-0012">Acyltransferase</keyword>
<dbReference type="GeneID" id="19202817"/>
<reference evidence="6" key="1">
    <citation type="journal article" date="2012" name="Science">
        <title>The Paleozoic origin of enzymatic lignin decomposition reconstructed from 31 fungal genomes.</title>
        <authorList>
            <person name="Floudas D."/>
            <person name="Binder M."/>
            <person name="Riley R."/>
            <person name="Barry K."/>
            <person name="Blanchette R.A."/>
            <person name="Henrissat B."/>
            <person name="Martinez A.T."/>
            <person name="Otillar R."/>
            <person name="Spatafora J.W."/>
            <person name="Yadav J.S."/>
            <person name="Aerts A."/>
            <person name="Benoit I."/>
            <person name="Boyd A."/>
            <person name="Carlson A."/>
            <person name="Copeland A."/>
            <person name="Coutinho P.M."/>
            <person name="de Vries R.P."/>
            <person name="Ferreira P."/>
            <person name="Findley K."/>
            <person name="Foster B."/>
            <person name="Gaskell J."/>
            <person name="Glotzer D."/>
            <person name="Gorecki P."/>
            <person name="Heitman J."/>
            <person name="Hesse C."/>
            <person name="Hori C."/>
            <person name="Igarashi K."/>
            <person name="Jurgens J.A."/>
            <person name="Kallen N."/>
            <person name="Kersten P."/>
            <person name="Kohler A."/>
            <person name="Kuees U."/>
            <person name="Kumar T.K.A."/>
            <person name="Kuo A."/>
            <person name="LaButti K."/>
            <person name="Larrondo L.F."/>
            <person name="Lindquist E."/>
            <person name="Ling A."/>
            <person name="Lombard V."/>
            <person name="Lucas S."/>
            <person name="Lundell T."/>
            <person name="Martin R."/>
            <person name="McLaughlin D.J."/>
            <person name="Morgenstern I."/>
            <person name="Morin E."/>
            <person name="Murat C."/>
            <person name="Nagy L.G."/>
            <person name="Nolan M."/>
            <person name="Ohm R.A."/>
            <person name="Patyshakuliyeva A."/>
            <person name="Rokas A."/>
            <person name="Ruiz-Duenas F.J."/>
            <person name="Sabat G."/>
            <person name="Salamov A."/>
            <person name="Samejima M."/>
            <person name="Schmutz J."/>
            <person name="Slot J.C."/>
            <person name="St John F."/>
            <person name="Stenlid J."/>
            <person name="Sun H."/>
            <person name="Sun S."/>
            <person name="Syed K."/>
            <person name="Tsang A."/>
            <person name="Wiebenga A."/>
            <person name="Young D."/>
            <person name="Pisabarro A."/>
            <person name="Eastwood D.C."/>
            <person name="Martin F."/>
            <person name="Cullen D."/>
            <person name="Grigoriev I.V."/>
            <person name="Hibbett D.S."/>
        </authorList>
    </citation>
    <scope>NUCLEOTIDE SEQUENCE [LARGE SCALE GENOMIC DNA]</scope>
    <source>
        <strain evidence="6">RWD-64-598 SS2</strain>
    </source>
</reference>
<dbReference type="KEGG" id="cput:CONPUDRAFT_151165"/>
<dbReference type="Proteomes" id="UP000053558">
    <property type="component" value="Unassembled WGS sequence"/>
</dbReference>
<evidence type="ECO:0000259" key="4">
    <source>
        <dbReference type="Pfam" id="PF13302"/>
    </source>
</evidence>
<accession>A0A5M3MZR3</accession>
<dbReference type="AlphaFoldDB" id="A0A5M3MZR3"/>
<dbReference type="RefSeq" id="XP_007765919.1">
    <property type="nucleotide sequence ID" value="XM_007767729.1"/>
</dbReference>
<sequence length="193" mass="22044">MGERVVLVPYKPEHVETYHRWMLDEDLRELTASEPLTLEEEYEMQTKWRNDPDKLTFIILARQPDVDTSKLPMIGDVNLFLKGDVDDPESDFEAEAEIMIAEPTYRRQGLALEALQLMLSFATTSRFIASTSVVIPEPDTTLRPLPIDTSILVVRISASNAPSVALFRCLGFKIVRHVEVFNELEMRFDSKAT</sequence>
<evidence type="ECO:0000313" key="6">
    <source>
        <dbReference type="Proteomes" id="UP000053558"/>
    </source>
</evidence>
<dbReference type="InterPro" id="IPR016181">
    <property type="entry name" value="Acyl_CoA_acyltransferase"/>
</dbReference>
<comment type="similarity">
    <text evidence="1">Belongs to the acetyltransferase family. GNAT subfamily.</text>
</comment>
<evidence type="ECO:0000256" key="2">
    <source>
        <dbReference type="ARBA" id="ARBA00022679"/>
    </source>
</evidence>
<dbReference type="OMA" id="WHVPRYH"/>
<proteinExistence type="inferred from homology"/>
<evidence type="ECO:0000256" key="1">
    <source>
        <dbReference type="ARBA" id="ARBA00009342"/>
    </source>
</evidence>
<dbReference type="PANTHER" id="PTHR13256">
    <property type="entry name" value="N-ACETYLTRANSFERASE 9"/>
    <property type="match status" value="1"/>
</dbReference>
<dbReference type="SUPFAM" id="SSF55729">
    <property type="entry name" value="Acyl-CoA N-acyltransferases (Nat)"/>
    <property type="match status" value="1"/>
</dbReference>
<dbReference type="PANTHER" id="PTHR13256:SF16">
    <property type="entry name" value="ALPHA_BETA-TUBULIN-N-ACETYLTRANSFERASE 9"/>
    <property type="match status" value="1"/>
</dbReference>
<protein>
    <recommendedName>
        <fullName evidence="4">N-acetyltransferase domain-containing protein</fullName>
    </recommendedName>
</protein>
<feature type="domain" description="N-acetyltransferase" evidence="4">
    <location>
        <begin position="4"/>
        <end position="173"/>
    </location>
</feature>
<comment type="caution">
    <text evidence="5">The sequence shown here is derived from an EMBL/GenBank/DDBJ whole genome shotgun (WGS) entry which is preliminary data.</text>
</comment>
<keyword evidence="2" id="KW-0808">Transferase</keyword>
<organism evidence="5 6">
    <name type="scientific">Coniophora puteana (strain RWD-64-598)</name>
    <name type="common">Brown rot fungus</name>
    <dbReference type="NCBI Taxonomy" id="741705"/>
    <lineage>
        <taxon>Eukaryota</taxon>
        <taxon>Fungi</taxon>
        <taxon>Dikarya</taxon>
        <taxon>Basidiomycota</taxon>
        <taxon>Agaricomycotina</taxon>
        <taxon>Agaricomycetes</taxon>
        <taxon>Agaricomycetidae</taxon>
        <taxon>Boletales</taxon>
        <taxon>Coniophorineae</taxon>
        <taxon>Coniophoraceae</taxon>
        <taxon>Coniophora</taxon>
    </lineage>
</organism>
<dbReference type="InterPro" id="IPR039135">
    <property type="entry name" value="NAT9-like"/>
</dbReference>
<dbReference type="GO" id="GO:0008080">
    <property type="term" value="F:N-acetyltransferase activity"/>
    <property type="evidence" value="ECO:0007669"/>
    <property type="project" value="InterPro"/>
</dbReference>
<dbReference type="InterPro" id="IPR000182">
    <property type="entry name" value="GNAT_dom"/>
</dbReference>
<evidence type="ECO:0000256" key="3">
    <source>
        <dbReference type="ARBA" id="ARBA00023315"/>
    </source>
</evidence>
<dbReference type="OrthoDB" id="5043642at2759"/>
<dbReference type="Pfam" id="PF13302">
    <property type="entry name" value="Acetyltransf_3"/>
    <property type="match status" value="1"/>
</dbReference>
<gene>
    <name evidence="5" type="ORF">CONPUDRAFT_151165</name>
</gene>
<keyword evidence="6" id="KW-1185">Reference proteome</keyword>
<evidence type="ECO:0000313" key="5">
    <source>
        <dbReference type="EMBL" id="EIW84121.1"/>
    </source>
</evidence>
<dbReference type="EMBL" id="JH711575">
    <property type="protein sequence ID" value="EIW84121.1"/>
    <property type="molecule type" value="Genomic_DNA"/>
</dbReference>
<dbReference type="Gene3D" id="3.40.630.30">
    <property type="match status" value="1"/>
</dbReference>